<evidence type="ECO:0000256" key="5">
    <source>
        <dbReference type="ARBA" id="ARBA00022833"/>
    </source>
</evidence>
<dbReference type="Pfam" id="PF20645">
    <property type="entry name" value="Rrn7_cyclin_C"/>
    <property type="match status" value="1"/>
</dbReference>
<evidence type="ECO:0000256" key="6">
    <source>
        <dbReference type="ARBA" id="ARBA00023015"/>
    </source>
</evidence>
<keyword evidence="5" id="KW-0862">Zinc</keyword>
<dbReference type="EMBL" id="CAXHTB010000016">
    <property type="protein sequence ID" value="CAL0322425.1"/>
    <property type="molecule type" value="Genomic_DNA"/>
</dbReference>
<dbReference type="GO" id="GO:0042790">
    <property type="term" value="P:nucleolar large rRNA transcription by RNA polymerase I"/>
    <property type="evidence" value="ECO:0007669"/>
    <property type="project" value="TreeGrafter"/>
</dbReference>
<dbReference type="GO" id="GO:0070860">
    <property type="term" value="C:RNA polymerase I core factor complex"/>
    <property type="evidence" value="ECO:0007669"/>
    <property type="project" value="InterPro"/>
</dbReference>
<dbReference type="InterPro" id="IPR048540">
    <property type="entry name" value="Rrn7_cyclin_N"/>
</dbReference>
<dbReference type="AlphaFoldDB" id="A0AAV1XMS3"/>
<evidence type="ECO:0000256" key="2">
    <source>
        <dbReference type="ARBA" id="ARBA00006899"/>
    </source>
</evidence>
<keyword evidence="8" id="KW-0804">Transcription</keyword>
<name>A0AAV1XMS3_LUPLU</name>
<dbReference type="InterPro" id="IPR048538">
    <property type="entry name" value="Rrn7_cyclin_C"/>
</dbReference>
<feature type="domain" description="Rrn7/TAF1B C-terminal cyclin" evidence="12">
    <location>
        <begin position="385"/>
        <end position="480"/>
    </location>
</feature>
<protein>
    <recommendedName>
        <fullName evidence="15">TATA box-binding protein-associated factor RNA polymerase I subunit B</fullName>
    </recommendedName>
</protein>
<keyword evidence="7" id="KW-0238">DNA-binding</keyword>
<feature type="compositionally biased region" description="Basic and acidic residues" evidence="10">
    <location>
        <begin position="633"/>
        <end position="652"/>
    </location>
</feature>
<comment type="similarity">
    <text evidence="2">Belongs to the RRN7/TAF1B family.</text>
</comment>
<evidence type="ECO:0000256" key="4">
    <source>
        <dbReference type="ARBA" id="ARBA00022771"/>
    </source>
</evidence>
<dbReference type="Proteomes" id="UP001497480">
    <property type="component" value="Unassembled WGS sequence"/>
</dbReference>
<evidence type="ECO:0000256" key="1">
    <source>
        <dbReference type="ARBA" id="ARBA00004604"/>
    </source>
</evidence>
<feature type="region of interest" description="Disordered" evidence="10">
    <location>
        <begin position="633"/>
        <end position="713"/>
    </location>
</feature>
<reference evidence="13 14" key="1">
    <citation type="submission" date="2024-03" db="EMBL/GenBank/DDBJ databases">
        <authorList>
            <person name="Martinez-Hernandez J."/>
        </authorList>
    </citation>
    <scope>NUCLEOTIDE SEQUENCE [LARGE SCALE GENOMIC DNA]</scope>
</reference>
<feature type="domain" description="Rrn7/TAF1B N-terminal cyclin" evidence="11">
    <location>
        <begin position="218"/>
        <end position="353"/>
    </location>
</feature>
<evidence type="ECO:0000259" key="11">
    <source>
        <dbReference type="Pfam" id="PF20644"/>
    </source>
</evidence>
<comment type="caution">
    <text evidence="13">The sequence shown here is derived from an EMBL/GenBank/DDBJ whole genome shotgun (WGS) entry which is preliminary data.</text>
</comment>
<evidence type="ECO:0000256" key="7">
    <source>
        <dbReference type="ARBA" id="ARBA00023125"/>
    </source>
</evidence>
<dbReference type="PANTHER" id="PTHR31576">
    <property type="entry name" value="TATA BOX-BINDING PROTEIN-ASSOCIATED FACTOR RNA POLYMERASE I SUBUNIT B"/>
    <property type="match status" value="1"/>
</dbReference>
<feature type="compositionally biased region" description="Basic and acidic residues" evidence="10">
    <location>
        <begin position="664"/>
        <end position="682"/>
    </location>
</feature>
<sequence length="808" mass="92025">MIFRTFTHLVCKENMPGLWLGILKAIIIKEGFRFEKRWAGIWAPKYESIEGIAHYNYTTASIQLPAMVDVNNLTCQTCNNVGLGDGSDGFFYCLRCGSQYEDVVDTAVDADDLFNRGGETGGGAVYMASHQRQRSVAIKTEPASQYDSFYNSQSNFIKNLGLEEKTPQRNGQVKIEIVDTPLFDDRGSPSVPEDFGGTQVASFEDYYNEIRGRYVMGLQLMIELQCEALVKDFKVTPLICGLTGPIWLRFVSQTGVFDDDWGNNVFHDSEKQKEEVPDDYEACAARPKYRTEPHTIYGQRAVMIWFRSLKKSIPLAYTLAVSFLACHVAREAILPSDMMKWTLEGKLPYFSAFVEIERRMGYPSNACPICSSVMFRPQRAVSVQKLESCAASIAQSIGLELPPVNFYAIAYRYLKKLALSVKKILPYACRIYEWSMPPDLWLSLSKNYFRLPTHVCVMSILVVAIRILYNINGFGEWEKSLSHNGGASSKPSISSTLKDNGEMGTAFSAHELDDHCKDSYEDSMRSQNHELDSAGLIHHLETRFNEIANTHGETFCLVIKLLLILRCLSLYFIFLLFNNQRTKIQYLLTEYSKDLQAYLQYCSDVAFAGSEPSFEEEKMIEYLCDPFQNDEDTKPSELLEEQPNGRRPRDGEGCISRKTRTEKRRKESYNESASDDHTHLADDMNQSVDTDSSCSSLSEDCEHSHSNKNGLGKSPVNEAIRKLKLDMEENRFCYIPPRVNLKRFDYLHYVRKKDEGALTYVAHADYYILLRACAKVAQVDIRILHIGVLSLERRLGWLENRINQSLCL</sequence>
<evidence type="ECO:0000256" key="3">
    <source>
        <dbReference type="ARBA" id="ARBA00022723"/>
    </source>
</evidence>
<dbReference type="PANTHER" id="PTHR31576:SF2">
    <property type="entry name" value="TATA BOX-BINDING PROTEIN-ASSOCIATED FACTOR RNA POLYMERASE I SUBUNIT B"/>
    <property type="match status" value="1"/>
</dbReference>
<evidence type="ECO:0000256" key="8">
    <source>
        <dbReference type="ARBA" id="ARBA00023163"/>
    </source>
</evidence>
<dbReference type="GO" id="GO:0001164">
    <property type="term" value="F:RNA polymerase I core promoter sequence-specific DNA binding"/>
    <property type="evidence" value="ECO:0007669"/>
    <property type="project" value="InterPro"/>
</dbReference>
<keyword evidence="6" id="KW-0805">Transcription regulation</keyword>
<accession>A0AAV1XMS3</accession>
<evidence type="ECO:0000256" key="10">
    <source>
        <dbReference type="SAM" id="MobiDB-lite"/>
    </source>
</evidence>
<keyword evidence="14" id="KW-1185">Reference proteome</keyword>
<evidence type="ECO:0008006" key="15">
    <source>
        <dbReference type="Google" id="ProtNLM"/>
    </source>
</evidence>
<keyword evidence="9" id="KW-0539">Nucleus</keyword>
<keyword evidence="3" id="KW-0479">Metal-binding</keyword>
<dbReference type="InterPro" id="IPR033599">
    <property type="entry name" value="TAF1B/Rrn7"/>
</dbReference>
<proteinExistence type="inferred from homology"/>
<dbReference type="Pfam" id="PF20644">
    <property type="entry name" value="Rrn7_cyclin_N"/>
    <property type="match status" value="1"/>
</dbReference>
<keyword evidence="4" id="KW-0863">Zinc-finger</keyword>
<evidence type="ECO:0000313" key="14">
    <source>
        <dbReference type="Proteomes" id="UP001497480"/>
    </source>
</evidence>
<evidence type="ECO:0000256" key="9">
    <source>
        <dbReference type="ARBA" id="ARBA00023242"/>
    </source>
</evidence>
<dbReference type="GO" id="GO:0008270">
    <property type="term" value="F:zinc ion binding"/>
    <property type="evidence" value="ECO:0007669"/>
    <property type="project" value="UniProtKB-KW"/>
</dbReference>
<evidence type="ECO:0000259" key="12">
    <source>
        <dbReference type="Pfam" id="PF20645"/>
    </source>
</evidence>
<comment type="subcellular location">
    <subcellularLocation>
        <location evidence="1">Nucleus</location>
        <location evidence="1">Nucleolus</location>
    </subcellularLocation>
</comment>
<evidence type="ECO:0000313" key="13">
    <source>
        <dbReference type="EMBL" id="CAL0322425.1"/>
    </source>
</evidence>
<gene>
    <name evidence="13" type="ORF">LLUT_LOCUS23485</name>
</gene>
<organism evidence="13 14">
    <name type="scientific">Lupinus luteus</name>
    <name type="common">European yellow lupine</name>
    <dbReference type="NCBI Taxonomy" id="3873"/>
    <lineage>
        <taxon>Eukaryota</taxon>
        <taxon>Viridiplantae</taxon>
        <taxon>Streptophyta</taxon>
        <taxon>Embryophyta</taxon>
        <taxon>Tracheophyta</taxon>
        <taxon>Spermatophyta</taxon>
        <taxon>Magnoliopsida</taxon>
        <taxon>eudicotyledons</taxon>
        <taxon>Gunneridae</taxon>
        <taxon>Pentapetalae</taxon>
        <taxon>rosids</taxon>
        <taxon>fabids</taxon>
        <taxon>Fabales</taxon>
        <taxon>Fabaceae</taxon>
        <taxon>Papilionoideae</taxon>
        <taxon>50 kb inversion clade</taxon>
        <taxon>genistoids sensu lato</taxon>
        <taxon>core genistoids</taxon>
        <taxon>Genisteae</taxon>
        <taxon>Lupinus</taxon>
    </lineage>
</organism>